<keyword evidence="6" id="KW-0411">Iron-sulfur</keyword>
<dbReference type="EMBL" id="CAADRN010000375">
    <property type="protein sequence ID" value="VFU19282.1"/>
    <property type="molecule type" value="Genomic_DNA"/>
</dbReference>
<dbReference type="Pfam" id="PF04055">
    <property type="entry name" value="Radical_SAM"/>
    <property type="match status" value="1"/>
</dbReference>
<dbReference type="GO" id="GO:0051539">
    <property type="term" value="F:4 iron, 4 sulfur cluster binding"/>
    <property type="evidence" value="ECO:0007669"/>
    <property type="project" value="UniProtKB-KW"/>
</dbReference>
<evidence type="ECO:0000313" key="8">
    <source>
        <dbReference type="EMBL" id="VFU19282.1"/>
    </source>
</evidence>
<name>A0A485M820_9ZZZZ</name>
<dbReference type="PROSITE" id="PS51918">
    <property type="entry name" value="RADICAL_SAM"/>
    <property type="match status" value="1"/>
</dbReference>
<dbReference type="GO" id="GO:0046872">
    <property type="term" value="F:metal ion binding"/>
    <property type="evidence" value="ECO:0007669"/>
    <property type="project" value="UniProtKB-KW"/>
</dbReference>
<comment type="cofactor">
    <cofactor evidence="1">
        <name>[4Fe-4S] cluster</name>
        <dbReference type="ChEBI" id="CHEBI:49883"/>
    </cofactor>
</comment>
<protein>
    <submittedName>
        <fullName evidence="8">Molybdenum cofactor biosynthesis protein A</fullName>
    </submittedName>
</protein>
<keyword evidence="3" id="KW-0949">S-adenosyl-L-methionine</keyword>
<evidence type="ECO:0000259" key="7">
    <source>
        <dbReference type="PROSITE" id="PS51918"/>
    </source>
</evidence>
<dbReference type="PANTHER" id="PTHR30352">
    <property type="entry name" value="PYRUVATE FORMATE-LYASE-ACTIVATING ENZYME"/>
    <property type="match status" value="1"/>
</dbReference>
<evidence type="ECO:0000256" key="6">
    <source>
        <dbReference type="ARBA" id="ARBA00023014"/>
    </source>
</evidence>
<dbReference type="AlphaFoldDB" id="A0A485M820"/>
<dbReference type="CDD" id="cd01335">
    <property type="entry name" value="Radical_SAM"/>
    <property type="match status" value="1"/>
</dbReference>
<dbReference type="SUPFAM" id="SSF102114">
    <property type="entry name" value="Radical SAM enzymes"/>
    <property type="match status" value="1"/>
</dbReference>
<evidence type="ECO:0000256" key="5">
    <source>
        <dbReference type="ARBA" id="ARBA00023004"/>
    </source>
</evidence>
<keyword evidence="5" id="KW-0408">Iron</keyword>
<evidence type="ECO:0000256" key="3">
    <source>
        <dbReference type="ARBA" id="ARBA00022691"/>
    </source>
</evidence>
<evidence type="ECO:0000256" key="2">
    <source>
        <dbReference type="ARBA" id="ARBA00022485"/>
    </source>
</evidence>
<dbReference type="SFLD" id="SFLDG01109">
    <property type="entry name" value="Uncharacterised_Radical_SAM_Su"/>
    <property type="match status" value="1"/>
</dbReference>
<organism evidence="8">
    <name type="scientific">anaerobic digester metagenome</name>
    <dbReference type="NCBI Taxonomy" id="1263854"/>
    <lineage>
        <taxon>unclassified sequences</taxon>
        <taxon>metagenomes</taxon>
        <taxon>ecological metagenomes</taxon>
    </lineage>
</organism>
<dbReference type="SFLD" id="SFLDS00029">
    <property type="entry name" value="Radical_SAM"/>
    <property type="match status" value="1"/>
</dbReference>
<gene>
    <name evidence="8" type="ORF">SCFA_720005</name>
</gene>
<dbReference type="PANTHER" id="PTHR30352:SF5">
    <property type="entry name" value="PYRUVATE FORMATE-LYASE 1-ACTIVATING ENZYME"/>
    <property type="match status" value="1"/>
</dbReference>
<feature type="domain" description="Radical SAM core" evidence="7">
    <location>
        <begin position="178"/>
        <end position="414"/>
    </location>
</feature>
<evidence type="ECO:0000256" key="1">
    <source>
        <dbReference type="ARBA" id="ARBA00001966"/>
    </source>
</evidence>
<sequence>MFSLVFAGDDGKVYDHPSLLATGRTGDRFVELTDEDMVRLPGGASLVLVPGGEPVGLTRTGRFTVPGGNPWAAGRAWAVGALLPQGYTRTLLPAYRRGKEEKALPLLGYAAVACRDGVFYTAARPTEDPCRWDPAHYNTGDLPALVRKKRAKYPQNRILRQLARCSLEYQCFTAQNIFYGRWEGGIPVSPSCNARCLGCISLQPAECCPSPQVRINFKPSLREIVEVALPHLLQGEGSMVSFGQGCEGEPALASVTIVKAIGAIRNKTHLGTINMNSNGGHSAGVADICRAGLDSIRISLISAREDTYRAYYRPAGYSLEDVRRSLRTASSCGVYTALNLLVLPGLTDRKEEIEALLSLLRDTGVNQVQLRNLNIDPDLLFRHLPGGGEIMGIPALLENLEEVPGLAVGSFSHPVR</sequence>
<dbReference type="InterPro" id="IPR007197">
    <property type="entry name" value="rSAM"/>
</dbReference>
<dbReference type="InterPro" id="IPR013785">
    <property type="entry name" value="Aldolase_TIM"/>
</dbReference>
<dbReference type="InterPro" id="IPR034457">
    <property type="entry name" value="Organic_radical-activating"/>
</dbReference>
<evidence type="ECO:0000256" key="4">
    <source>
        <dbReference type="ARBA" id="ARBA00022723"/>
    </source>
</evidence>
<reference evidence="8" key="1">
    <citation type="submission" date="2019-03" db="EMBL/GenBank/DDBJ databases">
        <authorList>
            <person name="Hao L."/>
        </authorList>
    </citation>
    <scope>NUCLEOTIDE SEQUENCE</scope>
</reference>
<keyword evidence="4" id="KW-0479">Metal-binding</keyword>
<dbReference type="Gene3D" id="3.20.20.70">
    <property type="entry name" value="Aldolase class I"/>
    <property type="match status" value="1"/>
</dbReference>
<proteinExistence type="predicted"/>
<dbReference type="InterPro" id="IPR058240">
    <property type="entry name" value="rSAM_sf"/>
</dbReference>
<dbReference type="GO" id="GO:0003824">
    <property type="term" value="F:catalytic activity"/>
    <property type="evidence" value="ECO:0007669"/>
    <property type="project" value="InterPro"/>
</dbReference>
<accession>A0A485M820</accession>
<keyword evidence="2" id="KW-0004">4Fe-4S</keyword>